<keyword evidence="1" id="KW-0732">Signal</keyword>
<dbReference type="Proteomes" id="UP000822688">
    <property type="component" value="Chromosome 4"/>
</dbReference>
<dbReference type="EMBL" id="CM026424">
    <property type="protein sequence ID" value="KAG0579093.1"/>
    <property type="molecule type" value="Genomic_DNA"/>
</dbReference>
<evidence type="ECO:0000313" key="2">
    <source>
        <dbReference type="EMBL" id="KAG0579093.1"/>
    </source>
</evidence>
<gene>
    <name evidence="2" type="ORF">KC19_4G072500</name>
</gene>
<reference evidence="2" key="1">
    <citation type="submission" date="2020-06" db="EMBL/GenBank/DDBJ databases">
        <title>WGS assembly of Ceratodon purpureus strain R40.</title>
        <authorList>
            <person name="Carey S.B."/>
            <person name="Jenkins J."/>
            <person name="Shu S."/>
            <person name="Lovell J.T."/>
            <person name="Sreedasyam A."/>
            <person name="Maumus F."/>
            <person name="Tiley G.P."/>
            <person name="Fernandez-Pozo N."/>
            <person name="Barry K."/>
            <person name="Chen C."/>
            <person name="Wang M."/>
            <person name="Lipzen A."/>
            <person name="Daum C."/>
            <person name="Saski C.A."/>
            <person name="Payton A.C."/>
            <person name="Mcbreen J.C."/>
            <person name="Conrad R.E."/>
            <person name="Kollar L.M."/>
            <person name="Olsson S."/>
            <person name="Huttunen S."/>
            <person name="Landis J.B."/>
            <person name="Wickett N.J."/>
            <person name="Johnson M.G."/>
            <person name="Rensing S.A."/>
            <person name="Grimwood J."/>
            <person name="Schmutz J."/>
            <person name="Mcdaniel S.F."/>
        </authorList>
    </citation>
    <scope>NUCLEOTIDE SEQUENCE</scope>
    <source>
        <strain evidence="2">R40</strain>
    </source>
</reference>
<comment type="caution">
    <text evidence="2">The sequence shown here is derived from an EMBL/GenBank/DDBJ whole genome shotgun (WGS) entry which is preliminary data.</text>
</comment>
<dbReference type="AlphaFoldDB" id="A0A8T0I9E5"/>
<sequence>MFWYRIWSLLMVWLVYKVDFRPHSDTVGRPFSLWKAL</sequence>
<feature type="chain" id="PRO_5035799248" evidence="1">
    <location>
        <begin position="18"/>
        <end position="37"/>
    </location>
</feature>
<feature type="signal peptide" evidence="1">
    <location>
        <begin position="1"/>
        <end position="17"/>
    </location>
</feature>
<evidence type="ECO:0000256" key="1">
    <source>
        <dbReference type="SAM" id="SignalP"/>
    </source>
</evidence>
<protein>
    <submittedName>
        <fullName evidence="2">Uncharacterized protein</fullName>
    </submittedName>
</protein>
<keyword evidence="3" id="KW-1185">Reference proteome</keyword>
<name>A0A8T0I9E5_CERPU</name>
<proteinExistence type="predicted"/>
<accession>A0A8T0I9E5</accession>
<organism evidence="2 3">
    <name type="scientific">Ceratodon purpureus</name>
    <name type="common">Fire moss</name>
    <name type="synonym">Dicranum purpureum</name>
    <dbReference type="NCBI Taxonomy" id="3225"/>
    <lineage>
        <taxon>Eukaryota</taxon>
        <taxon>Viridiplantae</taxon>
        <taxon>Streptophyta</taxon>
        <taxon>Embryophyta</taxon>
        <taxon>Bryophyta</taxon>
        <taxon>Bryophytina</taxon>
        <taxon>Bryopsida</taxon>
        <taxon>Dicranidae</taxon>
        <taxon>Pseudoditrichales</taxon>
        <taxon>Ditrichaceae</taxon>
        <taxon>Ceratodon</taxon>
    </lineage>
</organism>
<evidence type="ECO:0000313" key="3">
    <source>
        <dbReference type="Proteomes" id="UP000822688"/>
    </source>
</evidence>